<name>A0A653CER8_CALMS</name>
<sequence length="132" mass="14356">MFVSKPGDERPYLEVQILGETLIALADSGSSVSILGNSGFALLVKWNVNLSLDYSLQVTTADGVPQATIGKFTVPITLGNMTRNVQIWVIPSINYSLVLGIDFLKAFRVQANFPDNQYQMSVCVVNTICPAD</sequence>
<dbReference type="Proteomes" id="UP000410492">
    <property type="component" value="Unassembled WGS sequence"/>
</dbReference>
<feature type="non-terminal residue" evidence="1">
    <location>
        <position position="132"/>
    </location>
</feature>
<proteinExistence type="predicted"/>
<dbReference type="SUPFAM" id="SSF50630">
    <property type="entry name" value="Acid proteases"/>
    <property type="match status" value="1"/>
</dbReference>
<dbReference type="AlphaFoldDB" id="A0A653CER8"/>
<dbReference type="GO" id="GO:0006508">
    <property type="term" value="P:proteolysis"/>
    <property type="evidence" value="ECO:0007669"/>
    <property type="project" value="InterPro"/>
</dbReference>
<organism evidence="1 2">
    <name type="scientific">Callosobruchus maculatus</name>
    <name type="common">Southern cowpea weevil</name>
    <name type="synonym">Pulse bruchid</name>
    <dbReference type="NCBI Taxonomy" id="64391"/>
    <lineage>
        <taxon>Eukaryota</taxon>
        <taxon>Metazoa</taxon>
        <taxon>Ecdysozoa</taxon>
        <taxon>Arthropoda</taxon>
        <taxon>Hexapoda</taxon>
        <taxon>Insecta</taxon>
        <taxon>Pterygota</taxon>
        <taxon>Neoptera</taxon>
        <taxon>Endopterygota</taxon>
        <taxon>Coleoptera</taxon>
        <taxon>Polyphaga</taxon>
        <taxon>Cucujiformia</taxon>
        <taxon>Chrysomeloidea</taxon>
        <taxon>Chrysomelidae</taxon>
        <taxon>Bruchinae</taxon>
        <taxon>Bruchini</taxon>
        <taxon>Callosobruchus</taxon>
    </lineage>
</organism>
<reference evidence="1 2" key="1">
    <citation type="submission" date="2019-01" db="EMBL/GenBank/DDBJ databases">
        <authorList>
            <person name="Sayadi A."/>
        </authorList>
    </citation>
    <scope>NUCLEOTIDE SEQUENCE [LARGE SCALE GENOMIC DNA]</scope>
</reference>
<dbReference type="OrthoDB" id="6784012at2759"/>
<dbReference type="Gene3D" id="2.40.70.10">
    <property type="entry name" value="Acid Proteases"/>
    <property type="match status" value="1"/>
</dbReference>
<dbReference type="PROSITE" id="PS00141">
    <property type="entry name" value="ASP_PROTEASE"/>
    <property type="match status" value="1"/>
</dbReference>
<protein>
    <recommendedName>
        <fullName evidence="3">Peptidase A2 domain-containing protein</fullName>
    </recommendedName>
</protein>
<dbReference type="InterPro" id="IPR021109">
    <property type="entry name" value="Peptidase_aspartic_dom_sf"/>
</dbReference>
<accession>A0A653CER8</accession>
<evidence type="ECO:0000313" key="2">
    <source>
        <dbReference type="Proteomes" id="UP000410492"/>
    </source>
</evidence>
<evidence type="ECO:0008006" key="3">
    <source>
        <dbReference type="Google" id="ProtNLM"/>
    </source>
</evidence>
<dbReference type="InterPro" id="IPR001969">
    <property type="entry name" value="Aspartic_peptidase_AS"/>
</dbReference>
<gene>
    <name evidence="1" type="ORF">CALMAC_LOCUS8397</name>
</gene>
<evidence type="ECO:0000313" key="1">
    <source>
        <dbReference type="EMBL" id="VEN46239.1"/>
    </source>
</evidence>
<dbReference type="Pfam" id="PF13975">
    <property type="entry name" value="gag-asp_proteas"/>
    <property type="match status" value="1"/>
</dbReference>
<dbReference type="CDD" id="cd00303">
    <property type="entry name" value="retropepsin_like"/>
    <property type="match status" value="1"/>
</dbReference>
<dbReference type="GO" id="GO:0004190">
    <property type="term" value="F:aspartic-type endopeptidase activity"/>
    <property type="evidence" value="ECO:0007669"/>
    <property type="project" value="InterPro"/>
</dbReference>
<dbReference type="EMBL" id="CAACVG010007597">
    <property type="protein sequence ID" value="VEN46239.1"/>
    <property type="molecule type" value="Genomic_DNA"/>
</dbReference>
<keyword evidence="2" id="KW-1185">Reference proteome</keyword>